<evidence type="ECO:0000256" key="5">
    <source>
        <dbReference type="SAM" id="Coils"/>
    </source>
</evidence>
<evidence type="ECO:0000256" key="3">
    <source>
        <dbReference type="ARBA" id="ARBA00023242"/>
    </source>
</evidence>
<organism evidence="8 9">
    <name type="scientific">Naegleria fowleri</name>
    <name type="common">Brain eating amoeba</name>
    <dbReference type="NCBI Taxonomy" id="5763"/>
    <lineage>
        <taxon>Eukaryota</taxon>
        <taxon>Discoba</taxon>
        <taxon>Heterolobosea</taxon>
        <taxon>Tetramitia</taxon>
        <taxon>Eutetramitia</taxon>
        <taxon>Vahlkampfiidae</taxon>
        <taxon>Naegleria</taxon>
    </lineage>
</organism>
<comment type="similarity">
    <text evidence="2">Belongs to the NOSIP family.</text>
</comment>
<dbReference type="GeneID" id="68117604"/>
<dbReference type="Proteomes" id="UP000444721">
    <property type="component" value="Unassembled WGS sequence"/>
</dbReference>
<evidence type="ECO:0000256" key="1">
    <source>
        <dbReference type="ARBA" id="ARBA00004123"/>
    </source>
</evidence>
<reference evidence="8 9" key="1">
    <citation type="journal article" date="2019" name="Sci. Rep.">
        <title>Nanopore sequencing improves the draft genome of the human pathogenic amoeba Naegleria fowleri.</title>
        <authorList>
            <person name="Liechti N."/>
            <person name="Schurch N."/>
            <person name="Bruggmann R."/>
            <person name="Wittwer M."/>
        </authorList>
    </citation>
    <scope>NUCLEOTIDE SEQUENCE [LARGE SCALE GENOMIC DNA]</scope>
    <source>
        <strain evidence="8 9">ATCC 30894</strain>
    </source>
</reference>
<accession>A0A6A5C9W6</accession>
<dbReference type="InterPro" id="IPR001841">
    <property type="entry name" value="Znf_RING"/>
</dbReference>
<evidence type="ECO:0000256" key="6">
    <source>
        <dbReference type="SAM" id="MobiDB-lite"/>
    </source>
</evidence>
<dbReference type="PANTHER" id="PTHR13063:SF10">
    <property type="entry name" value="NITRIC OXIDE SYNTHASE-INTERACTING PROTEIN"/>
    <property type="match status" value="1"/>
</dbReference>
<dbReference type="PANTHER" id="PTHR13063">
    <property type="entry name" value="ENOS INTERACTING PROTEIN"/>
    <property type="match status" value="1"/>
</dbReference>
<evidence type="ECO:0000313" key="8">
    <source>
        <dbReference type="EMBL" id="KAF0983324.1"/>
    </source>
</evidence>
<keyword evidence="9" id="KW-1185">Reference proteome</keyword>
<feature type="coiled-coil region" evidence="5">
    <location>
        <begin position="63"/>
        <end position="117"/>
    </location>
</feature>
<keyword evidence="4" id="KW-0862">Zinc</keyword>
<sequence>MTKHSKNASCRQFYSNQEKGRLKQGTQQSRLGSESMRPFDACCLCNQPVYKPAVSKSGYLYCYECILENLVQQKKENERKKLEMEEKQVEEQIKQIKELEEKQYIQLERKLDVLQNSVGSSGNSTPISSSSTTSENNNNKKKIKKFKTVDPMDPKETLKMKDLVRVNFKLTKKAEEEGELIPEFNVRYECPCCFKVFSNACKGAYVVRECGHVLCVTCFDKFCKDTNECFVCQGKIKKKPIRLVCANLGFAHNDEHKESVVAVMYTPTMNIS</sequence>
<dbReference type="CDD" id="cd22249">
    <property type="entry name" value="UDM1_RNF168_RNF169-like"/>
    <property type="match status" value="1"/>
</dbReference>
<dbReference type="GO" id="GO:0008270">
    <property type="term" value="F:zinc ion binding"/>
    <property type="evidence" value="ECO:0007669"/>
    <property type="project" value="UniProtKB-KW"/>
</dbReference>
<dbReference type="SUPFAM" id="SSF57850">
    <property type="entry name" value="RING/U-box"/>
    <property type="match status" value="2"/>
</dbReference>
<evidence type="ECO:0000256" key="2">
    <source>
        <dbReference type="ARBA" id="ARBA00008126"/>
    </source>
</evidence>
<dbReference type="OMA" id="PCVTKFM"/>
<keyword evidence="4" id="KW-0479">Metal-binding</keyword>
<proteinExistence type="inferred from homology"/>
<evidence type="ECO:0000313" key="9">
    <source>
        <dbReference type="Proteomes" id="UP000444721"/>
    </source>
</evidence>
<keyword evidence="4" id="KW-0863">Zinc-finger</keyword>
<dbReference type="Pfam" id="PF15906">
    <property type="entry name" value="zf-NOSIP"/>
    <property type="match status" value="1"/>
</dbReference>
<evidence type="ECO:0000256" key="4">
    <source>
        <dbReference type="PROSITE-ProRule" id="PRU00175"/>
    </source>
</evidence>
<dbReference type="GO" id="GO:0005634">
    <property type="term" value="C:nucleus"/>
    <property type="evidence" value="ECO:0007669"/>
    <property type="project" value="UniProtKB-SubCell"/>
</dbReference>
<protein>
    <recommendedName>
        <fullName evidence="7">RING-type domain-containing protein</fullName>
    </recommendedName>
</protein>
<dbReference type="AlphaFoldDB" id="A0A6A5C9W6"/>
<comment type="subcellular location">
    <subcellularLocation>
        <location evidence="1">Nucleus</location>
    </subcellularLocation>
</comment>
<evidence type="ECO:0000259" key="7">
    <source>
        <dbReference type="PROSITE" id="PS50089"/>
    </source>
</evidence>
<dbReference type="GO" id="GO:0061630">
    <property type="term" value="F:ubiquitin protein ligase activity"/>
    <property type="evidence" value="ECO:0007669"/>
    <property type="project" value="InterPro"/>
</dbReference>
<dbReference type="OrthoDB" id="116827at2759"/>
<feature type="region of interest" description="Disordered" evidence="6">
    <location>
        <begin position="117"/>
        <end position="140"/>
    </location>
</feature>
<keyword evidence="5" id="KW-0175">Coiled coil</keyword>
<gene>
    <name evidence="8" type="ORF">FDP41_010389</name>
</gene>
<feature type="domain" description="RING-type" evidence="7">
    <location>
        <begin position="190"/>
        <end position="233"/>
    </location>
</feature>
<name>A0A6A5C9W6_NAEFO</name>
<dbReference type="RefSeq" id="XP_044568037.1">
    <property type="nucleotide sequence ID" value="XM_044700681.1"/>
</dbReference>
<comment type="caution">
    <text evidence="8">The sequence shown here is derived from an EMBL/GenBank/DDBJ whole genome shotgun (WGS) entry which is preliminary data.</text>
</comment>
<dbReference type="PROSITE" id="PS50089">
    <property type="entry name" value="ZF_RING_2"/>
    <property type="match status" value="1"/>
</dbReference>
<dbReference type="Gene3D" id="3.30.40.10">
    <property type="entry name" value="Zinc/RING finger domain, C3HC4 (zinc finger)"/>
    <property type="match status" value="1"/>
</dbReference>
<dbReference type="VEuPathDB" id="AmoebaDB:NfTy_011780"/>
<dbReference type="EMBL" id="VFQX01000006">
    <property type="protein sequence ID" value="KAF0983324.1"/>
    <property type="molecule type" value="Genomic_DNA"/>
</dbReference>
<dbReference type="InterPro" id="IPR016818">
    <property type="entry name" value="NOSIP"/>
</dbReference>
<dbReference type="VEuPathDB" id="AmoebaDB:FDP41_010389"/>
<keyword evidence="3" id="KW-0539">Nucleus</keyword>
<dbReference type="VEuPathDB" id="AmoebaDB:NF0067500"/>
<dbReference type="InterPro" id="IPR013083">
    <property type="entry name" value="Znf_RING/FYVE/PHD"/>
</dbReference>
<feature type="compositionally biased region" description="Low complexity" evidence="6">
    <location>
        <begin position="120"/>
        <end position="137"/>
    </location>
</feature>
<dbReference type="InterPro" id="IPR031790">
    <property type="entry name" value="Znf-NOSIP"/>
</dbReference>